<dbReference type="Proteomes" id="UP000828048">
    <property type="component" value="Chromosome 10"/>
</dbReference>
<proteinExistence type="predicted"/>
<evidence type="ECO:0000313" key="1">
    <source>
        <dbReference type="EMBL" id="KAH7839433.1"/>
    </source>
</evidence>
<keyword evidence="2" id="KW-1185">Reference proteome</keyword>
<evidence type="ECO:0000313" key="2">
    <source>
        <dbReference type="Proteomes" id="UP000828048"/>
    </source>
</evidence>
<organism evidence="1 2">
    <name type="scientific">Vaccinium darrowii</name>
    <dbReference type="NCBI Taxonomy" id="229202"/>
    <lineage>
        <taxon>Eukaryota</taxon>
        <taxon>Viridiplantae</taxon>
        <taxon>Streptophyta</taxon>
        <taxon>Embryophyta</taxon>
        <taxon>Tracheophyta</taxon>
        <taxon>Spermatophyta</taxon>
        <taxon>Magnoliopsida</taxon>
        <taxon>eudicotyledons</taxon>
        <taxon>Gunneridae</taxon>
        <taxon>Pentapetalae</taxon>
        <taxon>asterids</taxon>
        <taxon>Ericales</taxon>
        <taxon>Ericaceae</taxon>
        <taxon>Vaccinioideae</taxon>
        <taxon>Vaccinieae</taxon>
        <taxon>Vaccinium</taxon>
    </lineage>
</organism>
<reference evidence="1 2" key="1">
    <citation type="journal article" date="2021" name="Hortic Res">
        <title>High-quality reference genome and annotation aids understanding of berry development for evergreen blueberry (Vaccinium darrowii).</title>
        <authorList>
            <person name="Yu J."/>
            <person name="Hulse-Kemp A.M."/>
            <person name="Babiker E."/>
            <person name="Staton M."/>
        </authorList>
    </citation>
    <scope>NUCLEOTIDE SEQUENCE [LARGE SCALE GENOMIC DNA]</scope>
    <source>
        <strain evidence="2">cv. NJ 8807/NJ 8810</strain>
        <tissue evidence="1">Young leaf</tissue>
    </source>
</reference>
<protein>
    <submittedName>
        <fullName evidence="1">Uncharacterized protein</fullName>
    </submittedName>
</protein>
<comment type="caution">
    <text evidence="1">The sequence shown here is derived from an EMBL/GenBank/DDBJ whole genome shotgun (WGS) entry which is preliminary data.</text>
</comment>
<sequence length="244" mass="27687">MYDSFQEFGLQCFDGYKIGEMQCREKIRTKGLALSPAFQELHSVLGLVCQIHELPLAMTWIPCSACNGLLQGPLWSKDGFFTGVEFSAHTDSPLNDFLKIGKCRHLRKGWVAGRALSSLNMLYFPDITKLSVDEYPLVPYARKCKFSGWFIVCLQSSNTGDDIYVLEFFWSTSSKETENILERLSKILGTMEENLENFQFASGLKLGYLSSVEVIDFQNDQKFFSIHGIQAARDFFFQLGSILS</sequence>
<accession>A0ACB7XFP8</accession>
<name>A0ACB7XFP8_9ERIC</name>
<dbReference type="EMBL" id="CM037160">
    <property type="protein sequence ID" value="KAH7839433.1"/>
    <property type="molecule type" value="Genomic_DNA"/>
</dbReference>
<gene>
    <name evidence="1" type="ORF">Vadar_004064</name>
</gene>